<feature type="domain" description="DUF202" evidence="6">
    <location>
        <begin position="31"/>
        <end position="85"/>
    </location>
</feature>
<accession>A0ABR7M9J7</accession>
<dbReference type="RefSeq" id="WP_187257010.1">
    <property type="nucleotide sequence ID" value="NZ_JBHULF010000007.1"/>
</dbReference>
<keyword evidence="2 5" id="KW-0812">Transmembrane</keyword>
<protein>
    <recommendedName>
        <fullName evidence="6">DUF202 domain-containing protein</fullName>
    </recommendedName>
</protein>
<evidence type="ECO:0000256" key="4">
    <source>
        <dbReference type="ARBA" id="ARBA00023136"/>
    </source>
</evidence>
<feature type="transmembrane region" description="Helical" evidence="5">
    <location>
        <begin position="31"/>
        <end position="49"/>
    </location>
</feature>
<dbReference type="InterPro" id="IPR003807">
    <property type="entry name" value="DUF202"/>
</dbReference>
<comment type="subcellular location">
    <subcellularLocation>
        <location evidence="1">Endomembrane system</location>
        <topology evidence="1">Multi-pass membrane protein</topology>
    </subcellularLocation>
</comment>
<keyword evidence="4 5" id="KW-0472">Membrane</keyword>
<proteinExistence type="predicted"/>
<evidence type="ECO:0000259" key="6">
    <source>
        <dbReference type="Pfam" id="PF02656"/>
    </source>
</evidence>
<evidence type="ECO:0000256" key="1">
    <source>
        <dbReference type="ARBA" id="ARBA00004127"/>
    </source>
</evidence>
<keyword evidence="8" id="KW-1185">Reference proteome</keyword>
<evidence type="ECO:0000313" key="7">
    <source>
        <dbReference type="EMBL" id="MBC6491686.1"/>
    </source>
</evidence>
<dbReference type="Proteomes" id="UP000765802">
    <property type="component" value="Unassembled WGS sequence"/>
</dbReference>
<name>A0ABR7M9J7_9BACT</name>
<sequence length="107" mass="12265">MDVKTENNLNKDLILRERLALERTIMTNNTTLLAFIRTSLYFAIAGLTLNNLLSIRYGSVIEATCWSLSVIILSVGIKNYFVQKKKIKDSEKHIGDYKLEWEGGKKK</sequence>
<reference evidence="7 8" key="1">
    <citation type="submission" date="2016-07" db="EMBL/GenBank/DDBJ databases">
        <title>Genome analysis of Flavihumibacter stibioxidans YS-17.</title>
        <authorList>
            <person name="Shi K."/>
            <person name="Han Y."/>
            <person name="Wang G."/>
        </authorList>
    </citation>
    <scope>NUCLEOTIDE SEQUENCE [LARGE SCALE GENOMIC DNA]</scope>
    <source>
        <strain evidence="7 8">YS-17</strain>
    </source>
</reference>
<evidence type="ECO:0000256" key="5">
    <source>
        <dbReference type="SAM" id="Phobius"/>
    </source>
</evidence>
<evidence type="ECO:0000313" key="8">
    <source>
        <dbReference type="Proteomes" id="UP000765802"/>
    </source>
</evidence>
<dbReference type="EMBL" id="MBUA01000023">
    <property type="protein sequence ID" value="MBC6491686.1"/>
    <property type="molecule type" value="Genomic_DNA"/>
</dbReference>
<evidence type="ECO:0000256" key="2">
    <source>
        <dbReference type="ARBA" id="ARBA00022692"/>
    </source>
</evidence>
<feature type="transmembrane region" description="Helical" evidence="5">
    <location>
        <begin position="55"/>
        <end position="77"/>
    </location>
</feature>
<comment type="caution">
    <text evidence="7">The sequence shown here is derived from an EMBL/GenBank/DDBJ whole genome shotgun (WGS) entry which is preliminary data.</text>
</comment>
<dbReference type="Pfam" id="PF02656">
    <property type="entry name" value="DUF202"/>
    <property type="match status" value="1"/>
</dbReference>
<keyword evidence="3 5" id="KW-1133">Transmembrane helix</keyword>
<organism evidence="7 8">
    <name type="scientific">Flavihumibacter stibioxidans</name>
    <dbReference type="NCBI Taxonomy" id="1834163"/>
    <lineage>
        <taxon>Bacteria</taxon>
        <taxon>Pseudomonadati</taxon>
        <taxon>Bacteroidota</taxon>
        <taxon>Chitinophagia</taxon>
        <taxon>Chitinophagales</taxon>
        <taxon>Chitinophagaceae</taxon>
        <taxon>Flavihumibacter</taxon>
    </lineage>
</organism>
<evidence type="ECO:0000256" key="3">
    <source>
        <dbReference type="ARBA" id="ARBA00022989"/>
    </source>
</evidence>
<gene>
    <name evidence="7" type="ORF">BC349_11545</name>
</gene>